<dbReference type="SUPFAM" id="SSF52540">
    <property type="entry name" value="P-loop containing nucleoside triphosphate hydrolases"/>
    <property type="match status" value="1"/>
</dbReference>
<dbReference type="Gene3D" id="1.25.40.20">
    <property type="entry name" value="Ankyrin repeat-containing domain"/>
    <property type="match status" value="2"/>
</dbReference>
<evidence type="ECO:0000256" key="3">
    <source>
        <dbReference type="PROSITE-ProRule" id="PRU00023"/>
    </source>
</evidence>
<dbReference type="Gene3D" id="3.40.50.300">
    <property type="entry name" value="P-loop containing nucleotide triphosphate hydrolases"/>
    <property type="match status" value="1"/>
</dbReference>
<dbReference type="SMART" id="SM00248">
    <property type="entry name" value="ANK"/>
    <property type="match status" value="15"/>
</dbReference>
<feature type="repeat" description="ANK" evidence="3">
    <location>
        <begin position="902"/>
        <end position="934"/>
    </location>
</feature>
<dbReference type="InterPro" id="IPR056884">
    <property type="entry name" value="NPHP3-like_N"/>
</dbReference>
<gene>
    <name evidence="7" type="ORF">L3Y34_001031</name>
</gene>
<protein>
    <recommendedName>
        <fullName evidence="6">Nephrocystin 3-like N-terminal domain-containing protein</fullName>
    </recommendedName>
</protein>
<feature type="region of interest" description="Disordered" evidence="4">
    <location>
        <begin position="961"/>
        <end position="980"/>
    </location>
</feature>
<feature type="transmembrane region" description="Helical" evidence="5">
    <location>
        <begin position="1078"/>
        <end position="1099"/>
    </location>
</feature>
<keyword evidence="5" id="KW-1133">Transmembrane helix</keyword>
<dbReference type="PANTHER" id="PTHR24198:SF165">
    <property type="entry name" value="ANKYRIN REPEAT-CONTAINING PROTEIN-RELATED"/>
    <property type="match status" value="1"/>
</dbReference>
<evidence type="ECO:0000256" key="4">
    <source>
        <dbReference type="SAM" id="MobiDB-lite"/>
    </source>
</evidence>
<dbReference type="SUPFAM" id="SSF48403">
    <property type="entry name" value="Ankyrin repeat"/>
    <property type="match status" value="2"/>
</dbReference>
<name>A0AAE9DBJ0_CAEBR</name>
<dbReference type="InterPro" id="IPR036770">
    <property type="entry name" value="Ankyrin_rpt-contain_sf"/>
</dbReference>
<accession>A0AAE9DBJ0</accession>
<dbReference type="Proteomes" id="UP000827892">
    <property type="component" value="Chromosome III"/>
</dbReference>
<dbReference type="EMBL" id="CP090893">
    <property type="protein sequence ID" value="ULU00229.1"/>
    <property type="molecule type" value="Genomic_DNA"/>
</dbReference>
<reference evidence="7 8" key="1">
    <citation type="submission" date="2022-05" db="EMBL/GenBank/DDBJ databases">
        <title>Chromosome-level reference genomes for two strains of Caenorhabditis briggsae: an improved platform for comparative genomics.</title>
        <authorList>
            <person name="Stevens L."/>
            <person name="Andersen E.C."/>
        </authorList>
    </citation>
    <scope>NUCLEOTIDE SEQUENCE [LARGE SCALE GENOMIC DNA]</scope>
    <source>
        <strain evidence="7">QX1410_ONT</strain>
        <tissue evidence="7">Whole-organism</tissue>
    </source>
</reference>
<dbReference type="AlphaFoldDB" id="A0AAE9DBJ0"/>
<feature type="repeat" description="ANK" evidence="3">
    <location>
        <begin position="670"/>
        <end position="702"/>
    </location>
</feature>
<keyword evidence="2 3" id="KW-0040">ANK repeat</keyword>
<keyword evidence="5" id="KW-0812">Transmembrane</keyword>
<feature type="transmembrane region" description="Helical" evidence="5">
    <location>
        <begin position="1037"/>
        <end position="1057"/>
    </location>
</feature>
<organism evidence="7 8">
    <name type="scientific">Caenorhabditis briggsae</name>
    <dbReference type="NCBI Taxonomy" id="6238"/>
    <lineage>
        <taxon>Eukaryota</taxon>
        <taxon>Metazoa</taxon>
        <taxon>Ecdysozoa</taxon>
        <taxon>Nematoda</taxon>
        <taxon>Chromadorea</taxon>
        <taxon>Rhabditida</taxon>
        <taxon>Rhabditina</taxon>
        <taxon>Rhabditomorpha</taxon>
        <taxon>Rhabditoidea</taxon>
        <taxon>Rhabditidae</taxon>
        <taxon>Peloderinae</taxon>
        <taxon>Caenorhabditis</taxon>
    </lineage>
</organism>
<evidence type="ECO:0000256" key="2">
    <source>
        <dbReference type="ARBA" id="ARBA00023043"/>
    </source>
</evidence>
<dbReference type="PROSITE" id="PS50297">
    <property type="entry name" value="ANK_REP_REGION"/>
    <property type="match status" value="4"/>
</dbReference>
<feature type="domain" description="Nephrocystin 3-like N-terminal" evidence="6">
    <location>
        <begin position="26"/>
        <end position="170"/>
    </location>
</feature>
<evidence type="ECO:0000313" key="8">
    <source>
        <dbReference type="Proteomes" id="UP000827892"/>
    </source>
</evidence>
<feature type="compositionally biased region" description="Low complexity" evidence="4">
    <location>
        <begin position="961"/>
        <end position="975"/>
    </location>
</feature>
<keyword evidence="5" id="KW-0472">Membrane</keyword>
<feature type="repeat" description="ANK" evidence="3">
    <location>
        <begin position="566"/>
        <end position="603"/>
    </location>
</feature>
<evidence type="ECO:0000313" key="7">
    <source>
        <dbReference type="EMBL" id="ULU00229.1"/>
    </source>
</evidence>
<proteinExistence type="predicted"/>
<evidence type="ECO:0000256" key="5">
    <source>
        <dbReference type="SAM" id="Phobius"/>
    </source>
</evidence>
<dbReference type="InterPro" id="IPR027417">
    <property type="entry name" value="P-loop_NTPase"/>
</dbReference>
<feature type="repeat" description="ANK" evidence="3">
    <location>
        <begin position="500"/>
        <end position="532"/>
    </location>
</feature>
<sequence length="1250" mass="138391">MREPLSYGAHSKGALSQGTSRNEAMSKFMEWFQDSSTKRSRRLEIVGKEHCGKTWFAKKLSEMSECVACHFCRPDEPQSSESATVIRSIGEQLMRRFPNLVLPRLTTVTLLEDTVAALDHFLRLPLETMPSTSKPVFIVIDSVEDDETNLLIEMLINILPTWIRMVTTSRQESPTRKPDDAKEIVELDSMNDVDFERFIRSKLPHCHVEEVREASEGSWFYVEQLSRAVEMGMIPSDLVPPIGVEKMMHLIARSLPGPFADIVRLAKTSRCRPTRQQLLAVSQMLIARDISILEKDIQLISSLIGSSPPDSELFDVPDIWFYLVGEENLRCHSAWAEHYKTKRRKSAQDICELAYHLSHSTTNPINAIKTLQSVGAGDLILRCHIIDLPTTALLKSAGAKMEENNYDVVYACSVGDVNYLDAILREIKPIPMEICFGLLTAAARGNIEMCRFMADHFPQLVSSSCCGEWNALRSAACYGQLEILHLLLEKGVDVDECGHSDRTALRAAAWSGQLAAVQLLLQTGAEVDRRDSEQRTALMAAAFMGHRDVVSVILQYGADVNTVDKSGATALHLNLSNGSKQDEHSETTRLLLENNADCKIEDSNGRVALHLASYHGDACLPFIFEKNPVVDIMDNMGQTPLMLAASQGQLVSVQFLTEKAHADVDSIDNNGRTALQWAAINGQSKVVEYLCGIGSDEGHKDNDGAVALHYAVTHDNVDLVKPLANKHTVEAKDRYGQHPMMIAAANGNLKVLKYLMDVSDIINQPDHEGRSALSLAAMAAHTSIIEAIAPRITDWVQRDHDGTPLIHTLILSNLIYVAEVYLTHGGSSSDSDAHGRTCVHVVASTNHVAAGKMLKRIGGVNFESVDRGGRTALMTAVWARHVGISVFLLDGCGVDPNRTDRQGATALSIAAQIGDRELVNLLLKFGAEPKIKDSMGRTAMDVAIISGNESIVSLLQTANGSSGSSGIGSSIPNSPMDASKQRIRPIRATSSLRSQRIDNSFNLKTCSVRSTFPGRHFGAALGFPFLTRSLSNSIRVASAPIFLVIIFASTSIAFYPYAKDFAKLSRLIYNAVQRRHYLYNRAMILTCVSIYFYFSTVLIELLDVSFGIYCHQTIFGFPILFPNINFPLFLFILHTVILQHHRAMPAIIYEVNNEDCFIQLNRMRCITNKDCPQMSTAFPLDAPPSKTTTIQRRAFDGRIIQIRHYRELDDILPCKVSTTVRKVSTFSSRPPSYAVPPLPRDLPSTILDLE</sequence>
<dbReference type="PROSITE" id="PS50088">
    <property type="entry name" value="ANK_REPEAT"/>
    <property type="match status" value="6"/>
</dbReference>
<dbReference type="InterPro" id="IPR002110">
    <property type="entry name" value="Ankyrin_rpt"/>
</dbReference>
<dbReference type="Pfam" id="PF24883">
    <property type="entry name" value="NPHP3_N"/>
    <property type="match status" value="1"/>
</dbReference>
<evidence type="ECO:0000256" key="1">
    <source>
        <dbReference type="ARBA" id="ARBA00022737"/>
    </source>
</evidence>
<evidence type="ECO:0000259" key="6">
    <source>
        <dbReference type="Pfam" id="PF24883"/>
    </source>
</evidence>
<feature type="repeat" description="ANK" evidence="3">
    <location>
        <begin position="735"/>
        <end position="767"/>
    </location>
</feature>
<dbReference type="PANTHER" id="PTHR24198">
    <property type="entry name" value="ANKYRIN REPEAT AND PROTEIN KINASE DOMAIN-CONTAINING PROTEIN"/>
    <property type="match status" value="1"/>
</dbReference>
<dbReference type="Pfam" id="PF12796">
    <property type="entry name" value="Ank_2"/>
    <property type="match status" value="5"/>
</dbReference>
<feature type="transmembrane region" description="Helical" evidence="5">
    <location>
        <begin position="1119"/>
        <end position="1138"/>
    </location>
</feature>
<feature type="repeat" description="ANK" evidence="3">
    <location>
        <begin position="533"/>
        <end position="565"/>
    </location>
</feature>
<keyword evidence="1" id="KW-0677">Repeat</keyword>